<dbReference type="Pfam" id="PF14543">
    <property type="entry name" value="TAXi_N"/>
    <property type="match status" value="1"/>
</dbReference>
<keyword evidence="8" id="KW-1185">Reference proteome</keyword>
<keyword evidence="4" id="KW-0378">Hydrolase</keyword>
<dbReference type="GO" id="GO:0004190">
    <property type="term" value="F:aspartic-type endopeptidase activity"/>
    <property type="evidence" value="ECO:0007669"/>
    <property type="project" value="UniProtKB-KW"/>
</dbReference>
<accession>A0ABD3BBZ8</accession>
<evidence type="ECO:0000313" key="8">
    <source>
        <dbReference type="Proteomes" id="UP001632038"/>
    </source>
</evidence>
<dbReference type="AlphaFoldDB" id="A0ABD3BBZ8"/>
<evidence type="ECO:0000256" key="3">
    <source>
        <dbReference type="ARBA" id="ARBA00022750"/>
    </source>
</evidence>
<gene>
    <name evidence="7" type="ORF">CASFOL_040561</name>
</gene>
<dbReference type="PANTHER" id="PTHR47967:SF69">
    <property type="entry name" value="ASPARTIC PROTEINASE NANA, CHLOROPLAST"/>
    <property type="match status" value="1"/>
</dbReference>
<comment type="caution">
    <text evidence="7">The sequence shown here is derived from an EMBL/GenBank/DDBJ whole genome shotgun (WGS) entry which is preliminary data.</text>
</comment>
<feature type="domain" description="Peptidase A1" evidence="6">
    <location>
        <begin position="1"/>
        <end position="218"/>
    </location>
</feature>
<evidence type="ECO:0000256" key="2">
    <source>
        <dbReference type="ARBA" id="ARBA00022670"/>
    </source>
</evidence>
<dbReference type="PROSITE" id="PS51767">
    <property type="entry name" value="PEPTIDASE_A1"/>
    <property type="match status" value="1"/>
</dbReference>
<dbReference type="GO" id="GO:0006508">
    <property type="term" value="P:proteolysis"/>
    <property type="evidence" value="ECO:0007669"/>
    <property type="project" value="UniProtKB-KW"/>
</dbReference>
<dbReference type="Gene3D" id="2.40.70.10">
    <property type="entry name" value="Acid Proteases"/>
    <property type="match status" value="2"/>
</dbReference>
<reference evidence="8" key="1">
    <citation type="journal article" date="2024" name="IScience">
        <title>Strigolactones Initiate the Formation of Haustorium-like Structures in Castilleja.</title>
        <authorList>
            <person name="Buerger M."/>
            <person name="Peterson D."/>
            <person name="Chory J."/>
        </authorList>
    </citation>
    <scope>NUCLEOTIDE SEQUENCE [LARGE SCALE GENOMIC DNA]</scope>
</reference>
<dbReference type="PANTHER" id="PTHR47967">
    <property type="entry name" value="OS07G0603500 PROTEIN-RELATED"/>
    <property type="match status" value="1"/>
</dbReference>
<sequence>MGLGNNPLSLPNQVSKLQFGQTFSYCLVDMQSDKTASSKLFFGSPPQGTIQINGTMQTTQMVKANSSYGLNIQNISIGGELVDIPDEAWDFSKGGGAIIDSGATLAYLVESAYSPIIKALDKSLSNFNRPTIGPDSATFELCYGSKEFNYSAVPEMVIGFADGARFTVPGTSYVIDVDADTKCLAFTMSGSGPSLIGNMLQQKNLWEFNIEKSQLSFGSSSCI</sequence>
<dbReference type="InterPro" id="IPR032799">
    <property type="entry name" value="TAXi_C"/>
</dbReference>
<evidence type="ECO:0000256" key="4">
    <source>
        <dbReference type="ARBA" id="ARBA00022801"/>
    </source>
</evidence>
<evidence type="ECO:0000256" key="1">
    <source>
        <dbReference type="ARBA" id="ARBA00007447"/>
    </source>
</evidence>
<evidence type="ECO:0000256" key="5">
    <source>
        <dbReference type="ARBA" id="ARBA00023180"/>
    </source>
</evidence>
<evidence type="ECO:0000313" key="7">
    <source>
        <dbReference type="EMBL" id="KAL3614900.1"/>
    </source>
</evidence>
<dbReference type="EMBL" id="JAVIJP010000100">
    <property type="protein sequence ID" value="KAL3614900.1"/>
    <property type="molecule type" value="Genomic_DNA"/>
</dbReference>
<dbReference type="Pfam" id="PF14541">
    <property type="entry name" value="TAXi_C"/>
    <property type="match status" value="1"/>
</dbReference>
<comment type="similarity">
    <text evidence="1">Belongs to the peptidase A1 family.</text>
</comment>
<dbReference type="InterPro" id="IPR021109">
    <property type="entry name" value="Peptidase_aspartic_dom_sf"/>
</dbReference>
<dbReference type="InterPro" id="IPR051708">
    <property type="entry name" value="Plant_Aspart_Prot_A1"/>
</dbReference>
<dbReference type="InterPro" id="IPR033121">
    <property type="entry name" value="PEPTIDASE_A1"/>
</dbReference>
<dbReference type="InterPro" id="IPR032861">
    <property type="entry name" value="TAXi_N"/>
</dbReference>
<organism evidence="7 8">
    <name type="scientific">Castilleja foliolosa</name>
    <dbReference type="NCBI Taxonomy" id="1961234"/>
    <lineage>
        <taxon>Eukaryota</taxon>
        <taxon>Viridiplantae</taxon>
        <taxon>Streptophyta</taxon>
        <taxon>Embryophyta</taxon>
        <taxon>Tracheophyta</taxon>
        <taxon>Spermatophyta</taxon>
        <taxon>Magnoliopsida</taxon>
        <taxon>eudicotyledons</taxon>
        <taxon>Gunneridae</taxon>
        <taxon>Pentapetalae</taxon>
        <taxon>asterids</taxon>
        <taxon>lamiids</taxon>
        <taxon>Lamiales</taxon>
        <taxon>Orobanchaceae</taxon>
        <taxon>Pedicularideae</taxon>
        <taxon>Castillejinae</taxon>
        <taxon>Castilleja</taxon>
    </lineage>
</organism>
<keyword evidence="2" id="KW-0645">Protease</keyword>
<evidence type="ECO:0000259" key="6">
    <source>
        <dbReference type="PROSITE" id="PS51767"/>
    </source>
</evidence>
<name>A0ABD3BBZ8_9LAMI</name>
<dbReference type="Proteomes" id="UP001632038">
    <property type="component" value="Unassembled WGS sequence"/>
</dbReference>
<dbReference type="FunFam" id="2.40.70.10:FF:000033">
    <property type="entry name" value="Aspartyl protease family protein"/>
    <property type="match status" value="1"/>
</dbReference>
<protein>
    <recommendedName>
        <fullName evidence="6">Peptidase A1 domain-containing protein</fullName>
    </recommendedName>
</protein>
<proteinExistence type="inferred from homology"/>
<dbReference type="SUPFAM" id="SSF50630">
    <property type="entry name" value="Acid proteases"/>
    <property type="match status" value="1"/>
</dbReference>
<keyword evidence="3" id="KW-0064">Aspartyl protease</keyword>
<keyword evidence="5" id="KW-0325">Glycoprotein</keyword>